<evidence type="ECO:0000256" key="1">
    <source>
        <dbReference type="ARBA" id="ARBA00011900"/>
    </source>
</evidence>
<proteinExistence type="predicted"/>
<dbReference type="Pfam" id="PF20466">
    <property type="entry name" value="MmeI_TRD"/>
    <property type="match status" value="1"/>
</dbReference>
<dbReference type="GO" id="GO:0009007">
    <property type="term" value="F:site-specific DNA-methyltransferase (adenine-specific) activity"/>
    <property type="evidence" value="ECO:0007669"/>
    <property type="project" value="UniProtKB-EC"/>
</dbReference>
<accession>A0A9X1IDS8</accession>
<dbReference type="InterPro" id="IPR050953">
    <property type="entry name" value="N4_N6_ade-DNA_methylase"/>
</dbReference>
<comment type="catalytic activity">
    <reaction evidence="4">
        <text>a 2'-deoxyadenosine in DNA + S-adenosyl-L-methionine = an N(6)-methyl-2'-deoxyadenosine in DNA + S-adenosyl-L-homocysteine + H(+)</text>
        <dbReference type="Rhea" id="RHEA:15197"/>
        <dbReference type="Rhea" id="RHEA-COMP:12418"/>
        <dbReference type="Rhea" id="RHEA-COMP:12419"/>
        <dbReference type="ChEBI" id="CHEBI:15378"/>
        <dbReference type="ChEBI" id="CHEBI:57856"/>
        <dbReference type="ChEBI" id="CHEBI:59789"/>
        <dbReference type="ChEBI" id="CHEBI:90615"/>
        <dbReference type="ChEBI" id="CHEBI:90616"/>
        <dbReference type="EC" id="2.1.1.72"/>
    </reaction>
</comment>
<dbReference type="SUPFAM" id="SSF53335">
    <property type="entry name" value="S-adenosyl-L-methionine-dependent methyltransferases"/>
    <property type="match status" value="1"/>
</dbReference>
<reference evidence="8" key="1">
    <citation type="submission" date="2021-10" db="EMBL/GenBank/DDBJ databases">
        <title>Roseicella aerolatum sp. nov., isolated from aerosols of e-waste dismantling site.</title>
        <authorList>
            <person name="Qin T."/>
        </authorList>
    </citation>
    <scope>NUCLEOTIDE SEQUENCE</scope>
    <source>
        <strain evidence="8">GB24</strain>
    </source>
</reference>
<dbReference type="InterPro" id="IPR046816">
    <property type="entry name" value="MmeI_Mtase"/>
</dbReference>
<dbReference type="EC" id="2.1.1.72" evidence="1"/>
<dbReference type="InterPro" id="IPR046819">
    <property type="entry name" value="MmeI_hel"/>
</dbReference>
<sequence length="1006" mass="110612">MTPDRFIERWGTATLTEAAGAKPHFNDLCELLGVPKPQEDNRGINYAFEKIAAEANGRHGFADVWKRDCFAWEYKRPGADLGAAHLQLLRYAGNLGNPPLLVACDMRRIVVRTAWTNEVTREDTFGLQDLYDPARVDLLRQMWTAPPEAWRPRKTRAALTEEAAGELGELAQRLRFRGHDPQAVAHFVCRLAFCFFAADVKLLPRQLLEGMLNAGRRNPGRFAEYAGTLFAAMAERGSEIGFTAVPWFNGGLFEDAMALPLVAADMSLLDRLSALEWSDIDPSIMGTLFERGLDPSKRGQLGAHYTDRNTIERIVGPVVRRPLQAEWAKARDRIQALLTERAALRAEAGAGAAEDLKALSGAVVTAESVAKRKSLAREAERRRRRDIALLEEAEAILGAYLRRLRQYRVLDPACGSGNFLYVALLTLKDLEGDAIAEAAALGLPGRMCEVGPEAVLGIELNPYAAELARVSVWIGHIQWARRNGYPVPHDPVLRNLDTVECRDAVLATDANGAPVPAAWPAANAIVGNPPFLGDKVMRAGLGDDYTSRLRTAFAGRVPGAADLVCFWFEKAREALTAGTAERVGLVATQSIRNGASRQVLEAIRTTGRIFDAWDDEPWTIEGAAVRVALVCFGRTDSDDVPHLDGVPVAEVRADLTAGGSDLTQARRLAANRGLCLQGPVKVGAFDVPGETARTWLAEPPNPNGRPNTDVLRPWINGQDITRRPSDRWIIDFADMPERQASFYLRPFAHVIVNVKPARDRNRDAQRRERWWRLGRSGGELRAAVAPLSRFIATPRVAKHRLFVWCPATTLPDSRVYAVARDDDCTFGILHSRFHEAWALALASRHGVGNDPTYNNQTCFETFPFPEGLTLDQPASSQSHHPHAAAIAQAARALVEARDRWLNPPEWVEEVAETIPGLPPRRMPRNVKAAVALKARTLTNLYNARGTPDGAWLDLLHADLDAAVAAAYGWPADLTQGDAIARLLTLNLARAGSAIIHGDRADDEDED</sequence>
<dbReference type="Gene3D" id="3.40.50.150">
    <property type="entry name" value="Vaccinia Virus protein VP39"/>
    <property type="match status" value="1"/>
</dbReference>
<dbReference type="EMBL" id="JAJAQI010000020">
    <property type="protein sequence ID" value="MCB4822960.1"/>
    <property type="molecule type" value="Genomic_DNA"/>
</dbReference>
<name>A0A9X1IDS8_9PROT</name>
<dbReference type="Pfam" id="PF20473">
    <property type="entry name" value="MmeI_Mtase"/>
    <property type="match status" value="1"/>
</dbReference>
<dbReference type="RefSeq" id="WP_226609007.1">
    <property type="nucleotide sequence ID" value="NZ_JAJAQI010000020.1"/>
</dbReference>
<evidence type="ECO:0000313" key="8">
    <source>
        <dbReference type="EMBL" id="MCB4822960.1"/>
    </source>
</evidence>
<evidence type="ECO:0000259" key="7">
    <source>
        <dbReference type="Pfam" id="PF20473"/>
    </source>
</evidence>
<evidence type="ECO:0000256" key="4">
    <source>
        <dbReference type="ARBA" id="ARBA00047942"/>
    </source>
</evidence>
<keyword evidence="9" id="KW-1185">Reference proteome</keyword>
<dbReference type="InterPro" id="IPR046820">
    <property type="entry name" value="MmeI_TRD"/>
</dbReference>
<comment type="caution">
    <text evidence="8">The sequence shown here is derived from an EMBL/GenBank/DDBJ whole genome shotgun (WGS) entry which is preliminary data.</text>
</comment>
<evidence type="ECO:0000313" key="9">
    <source>
        <dbReference type="Proteomes" id="UP001139311"/>
    </source>
</evidence>
<dbReference type="Proteomes" id="UP001139311">
    <property type="component" value="Unassembled WGS sequence"/>
</dbReference>
<evidence type="ECO:0000259" key="5">
    <source>
        <dbReference type="Pfam" id="PF20465"/>
    </source>
</evidence>
<protein>
    <recommendedName>
        <fullName evidence="1">site-specific DNA-methyltransferase (adenine-specific)</fullName>
        <ecNumber evidence="1">2.1.1.72</ecNumber>
    </recommendedName>
</protein>
<feature type="domain" description="MmeI-like helicase spacer" evidence="5">
    <location>
        <begin position="183"/>
        <end position="253"/>
    </location>
</feature>
<keyword evidence="3" id="KW-0808">Transferase</keyword>
<keyword evidence="2 8" id="KW-0489">Methyltransferase</keyword>
<gene>
    <name evidence="8" type="ORF">LHA35_14580</name>
</gene>
<evidence type="ECO:0000256" key="3">
    <source>
        <dbReference type="ARBA" id="ARBA00022679"/>
    </source>
</evidence>
<evidence type="ECO:0000259" key="6">
    <source>
        <dbReference type="Pfam" id="PF20466"/>
    </source>
</evidence>
<organism evidence="8 9">
    <name type="scientific">Roseicella aerolata</name>
    <dbReference type="NCBI Taxonomy" id="2883479"/>
    <lineage>
        <taxon>Bacteria</taxon>
        <taxon>Pseudomonadati</taxon>
        <taxon>Pseudomonadota</taxon>
        <taxon>Alphaproteobacteria</taxon>
        <taxon>Acetobacterales</taxon>
        <taxon>Roseomonadaceae</taxon>
        <taxon>Roseicella</taxon>
    </lineage>
</organism>
<dbReference type="PANTHER" id="PTHR33841:SF1">
    <property type="entry name" value="DNA METHYLTRANSFERASE A"/>
    <property type="match status" value="1"/>
</dbReference>
<dbReference type="InterPro" id="IPR029063">
    <property type="entry name" value="SAM-dependent_MTases_sf"/>
</dbReference>
<feature type="domain" description="MmeI-like DNA-methyltransferase" evidence="7">
    <location>
        <begin position="395"/>
        <end position="632"/>
    </location>
</feature>
<evidence type="ECO:0000256" key="2">
    <source>
        <dbReference type="ARBA" id="ARBA00022603"/>
    </source>
</evidence>
<dbReference type="PANTHER" id="PTHR33841">
    <property type="entry name" value="DNA METHYLTRANSFERASE YEEA-RELATED"/>
    <property type="match status" value="1"/>
</dbReference>
<dbReference type="AlphaFoldDB" id="A0A9X1IDS8"/>
<dbReference type="Pfam" id="PF20465">
    <property type="entry name" value="MmeI_hel"/>
    <property type="match status" value="1"/>
</dbReference>
<dbReference type="GO" id="GO:0032259">
    <property type="term" value="P:methylation"/>
    <property type="evidence" value="ECO:0007669"/>
    <property type="project" value="UniProtKB-KW"/>
</dbReference>
<feature type="domain" description="MmeI-like target recognition" evidence="6">
    <location>
        <begin position="708"/>
        <end position="866"/>
    </location>
</feature>